<name>A0ABR2VU55_9FUNG</name>
<dbReference type="PROSITE" id="PS00865">
    <property type="entry name" value="UBIQUITIN_ACTIVAT_2"/>
    <property type="match status" value="1"/>
</dbReference>
<dbReference type="PANTHER" id="PTHR10953:SF4">
    <property type="entry name" value="UBIQUITIN-ACTIVATING ENZYME E1 C-TERMINAL DOMAIN-CONTAINING PROTEIN"/>
    <property type="match status" value="1"/>
</dbReference>
<dbReference type="EMBL" id="JASJQH010007784">
    <property type="protein sequence ID" value="KAK9701766.1"/>
    <property type="molecule type" value="Genomic_DNA"/>
</dbReference>
<keyword evidence="5 10" id="KW-0436">Ligase</keyword>
<evidence type="ECO:0000256" key="4">
    <source>
        <dbReference type="ARBA" id="ARBA00012990"/>
    </source>
</evidence>
<dbReference type="Gene3D" id="1.10.10.2660">
    <property type="entry name" value="Ubiquitin-activating enzyme E1, SCCH domain"/>
    <property type="match status" value="1"/>
</dbReference>
<dbReference type="InterPro" id="IPR042063">
    <property type="entry name" value="Ubi_acti_E1_SCCH"/>
</dbReference>
<dbReference type="GO" id="GO:0004839">
    <property type="term" value="F:ubiquitin activating enzyme activity"/>
    <property type="evidence" value="ECO:0007669"/>
    <property type="project" value="UniProtKB-EC"/>
</dbReference>
<dbReference type="Gene3D" id="3.40.50.12550">
    <property type="entry name" value="Ubiquitin-activating enzyme E1, inactive adenylation domain, subdomain 2"/>
    <property type="match status" value="1"/>
</dbReference>
<dbReference type="InterPro" id="IPR032418">
    <property type="entry name" value="E1_FCCH"/>
</dbReference>
<dbReference type="Pfam" id="PF16191">
    <property type="entry name" value="E1_4HB"/>
    <property type="match status" value="1"/>
</dbReference>
<evidence type="ECO:0000256" key="3">
    <source>
        <dbReference type="ARBA" id="ARBA00005673"/>
    </source>
</evidence>
<dbReference type="Pfam" id="PF09358">
    <property type="entry name" value="E1_UFD"/>
    <property type="match status" value="1"/>
</dbReference>
<evidence type="ECO:0000256" key="2">
    <source>
        <dbReference type="ARBA" id="ARBA00004906"/>
    </source>
</evidence>
<keyword evidence="7 10" id="KW-0833">Ubl conjugation pathway</keyword>
<dbReference type="Gene3D" id="3.10.290.60">
    <property type="entry name" value="Ubiquitin-activating enzyme E1, UFD domain"/>
    <property type="match status" value="1"/>
</dbReference>
<proteinExistence type="inferred from homology"/>
<protein>
    <recommendedName>
        <fullName evidence="4">E1 ubiquitin-activating enzyme</fullName>
        <ecNumber evidence="4">6.2.1.45</ecNumber>
    </recommendedName>
</protein>
<dbReference type="InterPro" id="IPR018074">
    <property type="entry name" value="UBQ-activ_enz_E1_CS"/>
</dbReference>
<dbReference type="SMART" id="SM00985">
    <property type="entry name" value="UBA_e1_C"/>
    <property type="match status" value="1"/>
</dbReference>
<evidence type="ECO:0000256" key="1">
    <source>
        <dbReference type="ARBA" id="ARBA00000488"/>
    </source>
</evidence>
<evidence type="ECO:0000256" key="10">
    <source>
        <dbReference type="RuleBase" id="RU000519"/>
    </source>
</evidence>
<dbReference type="CDD" id="cd01490">
    <property type="entry name" value="Ube1_repeat2"/>
    <property type="match status" value="1"/>
</dbReference>
<dbReference type="Gene3D" id="3.50.50.80">
    <property type="entry name" value="Ubiquitin-activating enzyme E1, inactive adenylation domain, subdomain 1"/>
    <property type="match status" value="1"/>
</dbReference>
<dbReference type="InterPro" id="IPR035985">
    <property type="entry name" value="Ubiquitin-activating_enz"/>
</dbReference>
<evidence type="ECO:0000256" key="5">
    <source>
        <dbReference type="ARBA" id="ARBA00022598"/>
    </source>
</evidence>
<dbReference type="Proteomes" id="UP001479436">
    <property type="component" value="Unassembled WGS sequence"/>
</dbReference>
<reference evidence="12 13" key="1">
    <citation type="submission" date="2023-04" db="EMBL/GenBank/DDBJ databases">
        <title>Genome of Basidiobolus ranarum AG-B5.</title>
        <authorList>
            <person name="Stajich J.E."/>
            <person name="Carter-House D."/>
            <person name="Gryganskyi A."/>
        </authorList>
    </citation>
    <scope>NUCLEOTIDE SEQUENCE [LARGE SCALE GENOMIC DNA]</scope>
    <source>
        <strain evidence="12 13">AG-B5</strain>
    </source>
</reference>
<evidence type="ECO:0000256" key="8">
    <source>
        <dbReference type="ARBA" id="ARBA00022840"/>
    </source>
</evidence>
<dbReference type="Pfam" id="PF10585">
    <property type="entry name" value="UBA_E1_SCCH"/>
    <property type="match status" value="1"/>
</dbReference>
<dbReference type="SUPFAM" id="SSF69572">
    <property type="entry name" value="Activating enzymes of the ubiquitin-like proteins"/>
    <property type="match status" value="2"/>
</dbReference>
<dbReference type="InterPro" id="IPR000594">
    <property type="entry name" value="ThiF_NAD_FAD-bd"/>
</dbReference>
<dbReference type="CDD" id="cd01491">
    <property type="entry name" value="Ube1_repeat1"/>
    <property type="match status" value="1"/>
</dbReference>
<dbReference type="InterPro" id="IPR042302">
    <property type="entry name" value="E1_FCCH_sf"/>
</dbReference>
<evidence type="ECO:0000259" key="11">
    <source>
        <dbReference type="SMART" id="SM00985"/>
    </source>
</evidence>
<feature type="active site" description="Glycyl thioester intermediate" evidence="9">
    <location>
        <position position="593"/>
    </location>
</feature>
<organism evidence="12 13">
    <name type="scientific">Basidiobolus ranarum</name>
    <dbReference type="NCBI Taxonomy" id="34480"/>
    <lineage>
        <taxon>Eukaryota</taxon>
        <taxon>Fungi</taxon>
        <taxon>Fungi incertae sedis</taxon>
        <taxon>Zoopagomycota</taxon>
        <taxon>Entomophthoromycotina</taxon>
        <taxon>Basidiobolomycetes</taxon>
        <taxon>Basidiobolales</taxon>
        <taxon>Basidiobolaceae</taxon>
        <taxon>Basidiobolus</taxon>
    </lineage>
</organism>
<dbReference type="Pfam" id="PF16190">
    <property type="entry name" value="E1_FCCH"/>
    <property type="match status" value="1"/>
</dbReference>
<dbReference type="InterPro" id="IPR019572">
    <property type="entry name" value="UBA_E1_SCCH"/>
</dbReference>
<dbReference type="PANTHER" id="PTHR10953">
    <property type="entry name" value="UBIQUITIN-ACTIVATING ENZYME E1"/>
    <property type="match status" value="1"/>
</dbReference>
<gene>
    <name evidence="12" type="primary">UBA1_3</name>
    <name evidence="12" type="ORF">K7432_011574</name>
</gene>
<dbReference type="EC" id="6.2.1.45" evidence="4"/>
<evidence type="ECO:0000313" key="12">
    <source>
        <dbReference type="EMBL" id="KAK9701766.1"/>
    </source>
</evidence>
<dbReference type="NCBIfam" id="TIGR01408">
    <property type="entry name" value="Ube1"/>
    <property type="match status" value="1"/>
</dbReference>
<accession>A0ABR2VU55</accession>
<feature type="domain" description="Ubiquitin-activating enzyme E1 C-terminal" evidence="11">
    <location>
        <begin position="880"/>
        <end position="1005"/>
    </location>
</feature>
<dbReference type="PROSITE" id="PS00536">
    <property type="entry name" value="UBIQUITIN_ACTIVAT_1"/>
    <property type="match status" value="1"/>
</dbReference>
<evidence type="ECO:0000256" key="9">
    <source>
        <dbReference type="PROSITE-ProRule" id="PRU10132"/>
    </source>
</evidence>
<comment type="catalytic activity">
    <reaction evidence="1">
        <text>ATP + ubiquitin + [E1 ubiquitin-activating enzyme]-L-cysteine = AMP + diphosphate + S-ubiquitinyl-[E1 ubiquitin-activating enzyme]-L-cysteine.</text>
        <dbReference type="EC" id="6.2.1.45"/>
    </reaction>
</comment>
<dbReference type="InterPro" id="IPR042449">
    <property type="entry name" value="Ub-E1_IAD_1"/>
</dbReference>
<dbReference type="Gene3D" id="3.40.50.720">
    <property type="entry name" value="NAD(P)-binding Rossmann-like Domain"/>
    <property type="match status" value="1"/>
</dbReference>
<keyword evidence="8 10" id="KW-0067">ATP-binding</keyword>
<sequence length="1011" mass="113233">MSNMLVDKPETTIDESLYSRQLYVLGHEAMTKMSSANVLLVGLKGLGVEIAKNVVLAGVKSVTLYDPEPVEISDLSAQFFLTTEDIGKSRADACVHRLAELNQYVPVKVLDGDLTTDKLSQFKVVVLTEVPLERQLEINDFTHKNDICCIVGDIRGLFGMAFCDFGEGFIVNDATGENAHTSMIAAISKDAEAVVTCLDESRHGLEDGDYVTFTEIKGMEELNGCEAQKVKVLGPYTFSIGDTSGFSDYIGGGVFTQVKMPKILNFKSLRESIQQSEFLITDFAKFDRPGQLHVAFQALDAFKCKHSRLPKPRDENDASEVLQIAKDINNKASEKVELSEGFIKEVSYQAMGYLSPMSAFLGGVIAQEVLKACSGKFHPIYQYLYFDSLESLPTSTTLSAEDCQPIGSRYDGQIAVFGRQFQEKIANARQFLVGAGAIGCEMLKNWAMMGLATGPKGAIHLTDMDTIEKSNLNRQFLFRSTDVGQLKSETATRAILKMNPDVTGKILSHQDRIGVETENIYNDGFFEDLDGVTNALDNVETRKYMDRRCVLFRKPLLESGTLGTKGNTQVVIPFLTESYSSSQDPPEKSIPICTLKNFPNAIEHTIQWARDLFEGLFKQQPENGNLYLTQPNYIEQLLKQGGNQKEVLEGIQSCLVKGKPSTFQDCVTWARLQFEEHYHNNIMQLLFNFPKDSVTSTGTPFWSGPKRAPNVIDFDAENKLHMDFIVAAANLRAFIFGLPSETDRQAIHKMVSNVMVPEFTPRQGVKIQVNENENVGQNTDEAELEQIVQSLPDIKTVGNLKLNPVDFEKDDDSNFHIDFITATSNLRATNYNINLADRHNTKFIAGKIIPAIATTTALITGLVCLELYKIIDGKEKLEDYKNGFINLALPFFGFSEPIAAPKFKYHENEFTLWDRFDIKGDITLQEFLDHFKREHDLEVTMVSSGVSMLYSFFMPKKKLEERKNMKFSKLVETVSRKEIPSHVRALIVEVCVNDRDGEDVEVPYVRIAIKE</sequence>
<comment type="similarity">
    <text evidence="3 10">Belongs to the ubiquitin-activating E1 family.</text>
</comment>
<keyword evidence="13" id="KW-1185">Reference proteome</keyword>
<keyword evidence="6 10" id="KW-0547">Nucleotide-binding</keyword>
<comment type="pathway">
    <text evidence="2">Protein modification; protein ubiquitination.</text>
</comment>
<dbReference type="PRINTS" id="PR01849">
    <property type="entry name" value="UBIQUITINACT"/>
</dbReference>
<evidence type="ECO:0000313" key="13">
    <source>
        <dbReference type="Proteomes" id="UP001479436"/>
    </source>
</evidence>
<dbReference type="Gene3D" id="2.40.30.180">
    <property type="entry name" value="Ubiquitin-activating enzyme E1, FCCH domain"/>
    <property type="match status" value="1"/>
</dbReference>
<dbReference type="InterPro" id="IPR032420">
    <property type="entry name" value="E1_4HB"/>
</dbReference>
<comment type="caution">
    <text evidence="12">The sequence shown here is derived from an EMBL/GenBank/DDBJ whole genome shotgun (WGS) entry which is preliminary data.</text>
</comment>
<dbReference type="InterPro" id="IPR038252">
    <property type="entry name" value="UBA_E1_C_sf"/>
</dbReference>
<dbReference type="InterPro" id="IPR018965">
    <property type="entry name" value="Ub-activating_enz_E1_C"/>
</dbReference>
<dbReference type="InterPro" id="IPR045886">
    <property type="entry name" value="ThiF/MoeB/HesA"/>
</dbReference>
<evidence type="ECO:0000256" key="7">
    <source>
        <dbReference type="ARBA" id="ARBA00022786"/>
    </source>
</evidence>
<dbReference type="InterPro" id="IPR018075">
    <property type="entry name" value="UBQ-activ_enz_E1"/>
</dbReference>
<dbReference type="InterPro" id="IPR033127">
    <property type="entry name" value="UBQ-activ_enz_E1_Cys_AS"/>
</dbReference>
<evidence type="ECO:0000256" key="6">
    <source>
        <dbReference type="ARBA" id="ARBA00022741"/>
    </source>
</evidence>
<dbReference type="InterPro" id="IPR000011">
    <property type="entry name" value="UBQ/SUMO-activ_enz_E1-like"/>
</dbReference>
<dbReference type="Pfam" id="PF00899">
    <property type="entry name" value="ThiF"/>
    <property type="match status" value="1"/>
</dbReference>